<dbReference type="PaxDb" id="35128-Thaps23313"/>
<proteinExistence type="predicted"/>
<dbReference type="CDD" id="cd07812">
    <property type="entry name" value="SRPBCC"/>
    <property type="match status" value="1"/>
</dbReference>
<feature type="compositionally biased region" description="Gly residues" evidence="2">
    <location>
        <begin position="207"/>
        <end position="224"/>
    </location>
</feature>
<dbReference type="GeneID" id="7446356"/>
<feature type="compositionally biased region" description="Low complexity" evidence="2">
    <location>
        <begin position="90"/>
        <end position="107"/>
    </location>
</feature>
<reference evidence="3 4" key="2">
    <citation type="journal article" date="2008" name="Nature">
        <title>The Phaeodactylum genome reveals the evolutionary history of diatom genomes.</title>
        <authorList>
            <person name="Bowler C."/>
            <person name="Allen A.E."/>
            <person name="Badger J.H."/>
            <person name="Grimwood J."/>
            <person name="Jabbari K."/>
            <person name="Kuo A."/>
            <person name="Maheswari U."/>
            <person name="Martens C."/>
            <person name="Maumus F."/>
            <person name="Otillar R.P."/>
            <person name="Rayko E."/>
            <person name="Salamov A."/>
            <person name="Vandepoele K."/>
            <person name="Beszteri B."/>
            <person name="Gruber A."/>
            <person name="Heijde M."/>
            <person name="Katinka M."/>
            <person name="Mock T."/>
            <person name="Valentin K."/>
            <person name="Verret F."/>
            <person name="Berges J.A."/>
            <person name="Brownlee C."/>
            <person name="Cadoret J.P."/>
            <person name="Chiovitti A."/>
            <person name="Choi C.J."/>
            <person name="Coesel S."/>
            <person name="De Martino A."/>
            <person name="Detter J.C."/>
            <person name="Durkin C."/>
            <person name="Falciatore A."/>
            <person name="Fournet J."/>
            <person name="Haruta M."/>
            <person name="Huysman M.J."/>
            <person name="Jenkins B.D."/>
            <person name="Jiroutova K."/>
            <person name="Jorgensen R.E."/>
            <person name="Joubert Y."/>
            <person name="Kaplan A."/>
            <person name="Kroger N."/>
            <person name="Kroth P.G."/>
            <person name="La Roche J."/>
            <person name="Lindquist E."/>
            <person name="Lommer M."/>
            <person name="Martin-Jezequel V."/>
            <person name="Lopez P.J."/>
            <person name="Lucas S."/>
            <person name="Mangogna M."/>
            <person name="McGinnis K."/>
            <person name="Medlin L.K."/>
            <person name="Montsant A."/>
            <person name="Oudot-Le Secq M.P."/>
            <person name="Napoli C."/>
            <person name="Obornik M."/>
            <person name="Parker M.S."/>
            <person name="Petit J.L."/>
            <person name="Porcel B.M."/>
            <person name="Poulsen N."/>
            <person name="Robison M."/>
            <person name="Rychlewski L."/>
            <person name="Rynearson T.A."/>
            <person name="Schmutz J."/>
            <person name="Shapiro H."/>
            <person name="Siaut M."/>
            <person name="Stanley M."/>
            <person name="Sussman M.R."/>
            <person name="Taylor A.R."/>
            <person name="Vardi A."/>
            <person name="von Dassow P."/>
            <person name="Vyverman W."/>
            <person name="Willis A."/>
            <person name="Wyrwicz L.S."/>
            <person name="Rokhsar D.S."/>
            <person name="Weissenbach J."/>
            <person name="Armbrust E.V."/>
            <person name="Green B.R."/>
            <person name="Van de Peer Y."/>
            <person name="Grigoriev I.V."/>
        </authorList>
    </citation>
    <scope>NUCLEOTIDE SEQUENCE [LARGE SCALE GENOMIC DNA]</scope>
    <source>
        <strain evidence="3 4">CCMP1335</strain>
    </source>
</reference>
<sequence length="426" mass="45569">MMDYLRFSIPISITVHAPIDIVWDALTDIPHYPERFSGVASSKSIGDPYGHLRSSFSMAGSAGGAGGVGVAAGGGGANASGSLAGSKASQAANSSSATPTANVNSNSETIGIARPTSRPHRQQSNETSSTITPSRLPTPTHAAIGTKWKITRISVLENQHYSAVTTVTQYNTYDGDKKRSFTLSTGEMLGATCSLKFIVERADGAADMGGSGGSNRGNGGGGVKSIGLTQQTYGSSEAQQQQKQPSDTTTTPQSPNNTQFNTPQTPPSCRVTIILTMIPYQFFVKLLGVMCCLCLLKYRARIAMECDLEDLMGYCEERYEREMRETELQQQEQQEVGRLKQLQQQQGATVSATCHPPQQGEVAYFVQTDRLQVGGEEESKQQQTGEEVVEEGGRASNVFWVPTPVKELARGETGATTELTVNDTGT</sequence>
<evidence type="ECO:0000313" key="3">
    <source>
        <dbReference type="EMBL" id="EED91761.1"/>
    </source>
</evidence>
<feature type="region of interest" description="Disordered" evidence="2">
    <location>
        <begin position="375"/>
        <end position="395"/>
    </location>
</feature>
<feature type="region of interest" description="Disordered" evidence="2">
    <location>
        <begin position="207"/>
        <end position="265"/>
    </location>
</feature>
<dbReference type="InterPro" id="IPR023393">
    <property type="entry name" value="START-like_dom_sf"/>
</dbReference>
<dbReference type="EMBL" id="CM000643">
    <property type="protein sequence ID" value="EED91761.1"/>
    <property type="molecule type" value="Genomic_DNA"/>
</dbReference>
<feature type="compositionally biased region" description="Polar residues" evidence="2">
    <location>
        <begin position="122"/>
        <end position="137"/>
    </location>
</feature>
<feature type="region of interest" description="Disordered" evidence="2">
    <location>
        <begin position="90"/>
        <end position="140"/>
    </location>
</feature>
<organism evidence="3 4">
    <name type="scientific">Thalassiosira pseudonana</name>
    <name type="common">Marine diatom</name>
    <name type="synonym">Cyclotella nana</name>
    <dbReference type="NCBI Taxonomy" id="35128"/>
    <lineage>
        <taxon>Eukaryota</taxon>
        <taxon>Sar</taxon>
        <taxon>Stramenopiles</taxon>
        <taxon>Ochrophyta</taxon>
        <taxon>Bacillariophyta</taxon>
        <taxon>Coscinodiscophyceae</taxon>
        <taxon>Thalassiosirophycidae</taxon>
        <taxon>Thalassiosirales</taxon>
        <taxon>Thalassiosiraceae</taxon>
        <taxon>Thalassiosira</taxon>
    </lineage>
</organism>
<dbReference type="InParanoid" id="B8C4P6"/>
<feature type="compositionally biased region" description="Polar residues" evidence="2">
    <location>
        <begin position="227"/>
        <end position="238"/>
    </location>
</feature>
<protein>
    <submittedName>
        <fullName evidence="3">Uncharacterized protein</fullName>
    </submittedName>
</protein>
<keyword evidence="1" id="KW-0175">Coiled coil</keyword>
<evidence type="ECO:0000256" key="2">
    <source>
        <dbReference type="SAM" id="MobiDB-lite"/>
    </source>
</evidence>
<dbReference type="HOGENOM" id="CLU_644808_0_0_1"/>
<gene>
    <name evidence="3" type="ORF">THAPSDRAFT_23313</name>
</gene>
<dbReference type="eggNOG" id="ENOG502TD6S">
    <property type="taxonomic scope" value="Eukaryota"/>
</dbReference>
<dbReference type="Gene3D" id="3.30.530.20">
    <property type="match status" value="1"/>
</dbReference>
<feature type="compositionally biased region" description="Low complexity" evidence="2">
    <location>
        <begin position="239"/>
        <end position="263"/>
    </location>
</feature>
<dbReference type="Proteomes" id="UP000001449">
    <property type="component" value="Chromosome 6"/>
</dbReference>
<evidence type="ECO:0000256" key="1">
    <source>
        <dbReference type="SAM" id="Coils"/>
    </source>
</evidence>
<dbReference type="RefSeq" id="XP_002291654.1">
    <property type="nucleotide sequence ID" value="XM_002291618.1"/>
</dbReference>
<keyword evidence="4" id="KW-1185">Reference proteome</keyword>
<name>B8C4P6_THAPS</name>
<evidence type="ECO:0000313" key="4">
    <source>
        <dbReference type="Proteomes" id="UP000001449"/>
    </source>
</evidence>
<dbReference type="SUPFAM" id="SSF55961">
    <property type="entry name" value="Bet v1-like"/>
    <property type="match status" value="1"/>
</dbReference>
<dbReference type="KEGG" id="tps:THAPSDRAFT_23313"/>
<accession>B8C4P6</accession>
<reference evidence="3 4" key="1">
    <citation type="journal article" date="2004" name="Science">
        <title>The genome of the diatom Thalassiosira pseudonana: ecology, evolution, and metabolism.</title>
        <authorList>
            <person name="Armbrust E.V."/>
            <person name="Berges J.A."/>
            <person name="Bowler C."/>
            <person name="Green B.R."/>
            <person name="Martinez D."/>
            <person name="Putnam N.H."/>
            <person name="Zhou S."/>
            <person name="Allen A.E."/>
            <person name="Apt K.E."/>
            <person name="Bechner M."/>
            <person name="Brzezinski M.A."/>
            <person name="Chaal B.K."/>
            <person name="Chiovitti A."/>
            <person name="Davis A.K."/>
            <person name="Demarest M.S."/>
            <person name="Detter J.C."/>
            <person name="Glavina T."/>
            <person name="Goodstein D."/>
            <person name="Hadi M.Z."/>
            <person name="Hellsten U."/>
            <person name="Hildebrand M."/>
            <person name="Jenkins B.D."/>
            <person name="Jurka J."/>
            <person name="Kapitonov V.V."/>
            <person name="Kroger N."/>
            <person name="Lau W.W."/>
            <person name="Lane T.W."/>
            <person name="Larimer F.W."/>
            <person name="Lippmeier J.C."/>
            <person name="Lucas S."/>
            <person name="Medina M."/>
            <person name="Montsant A."/>
            <person name="Obornik M."/>
            <person name="Parker M.S."/>
            <person name="Palenik B."/>
            <person name="Pazour G.J."/>
            <person name="Richardson P.M."/>
            <person name="Rynearson T.A."/>
            <person name="Saito M.A."/>
            <person name="Schwartz D.C."/>
            <person name="Thamatrakoln K."/>
            <person name="Valentin K."/>
            <person name="Vardi A."/>
            <person name="Wilkerson F.P."/>
            <person name="Rokhsar D.S."/>
        </authorList>
    </citation>
    <scope>NUCLEOTIDE SEQUENCE [LARGE SCALE GENOMIC DNA]</scope>
    <source>
        <strain evidence="3 4">CCMP1335</strain>
    </source>
</reference>
<dbReference type="AlphaFoldDB" id="B8C4P6"/>
<feature type="coiled-coil region" evidence="1">
    <location>
        <begin position="316"/>
        <end position="345"/>
    </location>
</feature>